<evidence type="ECO:0000313" key="13">
    <source>
        <dbReference type="Proteomes" id="UP001379945"/>
    </source>
</evidence>
<comment type="pathway">
    <text evidence="11">Cell wall biogenesis; peptidoglycan biosynthesis.</text>
</comment>
<keyword evidence="11" id="KW-0997">Cell inner membrane</keyword>
<keyword evidence="6 11" id="KW-0133">Cell shape</keyword>
<keyword evidence="8 11" id="KW-1133">Transmembrane helix</keyword>
<evidence type="ECO:0000256" key="5">
    <source>
        <dbReference type="ARBA" id="ARBA00022692"/>
    </source>
</evidence>
<keyword evidence="7 11" id="KW-0573">Peptidoglycan synthesis</keyword>
<dbReference type="Pfam" id="PF01098">
    <property type="entry name" value="FTSW_RODA_SPOVE"/>
    <property type="match status" value="1"/>
</dbReference>
<dbReference type="PANTHER" id="PTHR30474">
    <property type="entry name" value="CELL CYCLE PROTEIN"/>
    <property type="match status" value="1"/>
</dbReference>
<sequence>MSNVFERPSLWQRLRPVFSGFDLPLMLGLLVLATLGMVTMYSAGFDHGTRFVDHGRNMLLAAIILFGVAQVSPQRLMQLAVPLYTLGVMLLVATALFGITKKGATRWLNVGVVIQPSEVLKIAMPLMLAWWFQKREGQLRTLDFVVAGLLLIVPVGLVAKQPDLGTSILILSAGLYVIFFAGLSWRLIIPILMAGAIGIAALVLSGDAICQDGVEWPVLRDYQKHRVCTLLDPTKDPLGKGFHIIQGMIAIGSGGITGKGLMNGTQTHLEFIPERTTDFIFAAYAEELGLVGVLGLIGAFTFVLMRGLMIAAEAPTVFTRLLAGSITLSFFTYAMVNMGMVSGILPVVGIPLPFISYGGTAMVTLGLALGMLMAIAKSRRLMQS</sequence>
<feature type="transmembrane region" description="Helical" evidence="11">
    <location>
        <begin position="354"/>
        <end position="376"/>
    </location>
</feature>
<keyword evidence="2 11" id="KW-1003">Cell membrane</keyword>
<dbReference type="PANTHER" id="PTHR30474:SF1">
    <property type="entry name" value="PEPTIDOGLYCAN GLYCOSYLTRANSFERASE MRDB"/>
    <property type="match status" value="1"/>
</dbReference>
<evidence type="ECO:0000256" key="1">
    <source>
        <dbReference type="ARBA" id="ARBA00004141"/>
    </source>
</evidence>
<reference evidence="12 13" key="1">
    <citation type="submission" date="2024-04" db="EMBL/GenBank/DDBJ databases">
        <title>Novel species of the genus Ideonella isolated from streams.</title>
        <authorList>
            <person name="Lu H."/>
        </authorList>
    </citation>
    <scope>NUCLEOTIDE SEQUENCE [LARGE SCALE GENOMIC DNA]</scope>
    <source>
        <strain evidence="12 13">LYT19W</strain>
    </source>
</reference>
<feature type="transmembrane region" description="Helical" evidence="11">
    <location>
        <begin position="55"/>
        <end position="72"/>
    </location>
</feature>
<comment type="subcellular location">
    <subcellularLocation>
        <location evidence="11">Cell inner membrane</location>
        <topology evidence="11">Multi-pass membrane protein</topology>
    </subcellularLocation>
    <subcellularLocation>
        <location evidence="1">Membrane</location>
        <topology evidence="1">Multi-pass membrane protein</topology>
    </subcellularLocation>
</comment>
<evidence type="ECO:0000256" key="11">
    <source>
        <dbReference type="HAMAP-Rule" id="MF_02079"/>
    </source>
</evidence>
<keyword evidence="9 11" id="KW-0472">Membrane</keyword>
<feature type="transmembrane region" description="Helical" evidence="11">
    <location>
        <begin position="321"/>
        <end position="348"/>
    </location>
</feature>
<feature type="transmembrane region" description="Helical" evidence="11">
    <location>
        <begin position="288"/>
        <end position="309"/>
    </location>
</feature>
<name>A0ABU9C8X1_9BURK</name>
<evidence type="ECO:0000256" key="2">
    <source>
        <dbReference type="ARBA" id="ARBA00022475"/>
    </source>
</evidence>
<evidence type="ECO:0000256" key="4">
    <source>
        <dbReference type="ARBA" id="ARBA00022679"/>
    </source>
</evidence>
<comment type="caution">
    <text evidence="12">The sequence shown here is derived from an EMBL/GenBank/DDBJ whole genome shotgun (WGS) entry which is preliminary data.</text>
</comment>
<comment type="catalytic activity">
    <reaction evidence="11">
        <text>[GlcNAc-(1-&gt;4)-Mur2Ac(oyl-L-Ala-gamma-D-Glu-L-Lys-D-Ala-D-Ala)](n)-di-trans,octa-cis-undecaprenyl diphosphate + beta-D-GlcNAc-(1-&gt;4)-Mur2Ac(oyl-L-Ala-gamma-D-Glu-L-Lys-D-Ala-D-Ala)-di-trans,octa-cis-undecaprenyl diphosphate = [GlcNAc-(1-&gt;4)-Mur2Ac(oyl-L-Ala-gamma-D-Glu-L-Lys-D-Ala-D-Ala)](n+1)-di-trans,octa-cis-undecaprenyl diphosphate + di-trans,octa-cis-undecaprenyl diphosphate + H(+)</text>
        <dbReference type="Rhea" id="RHEA:23708"/>
        <dbReference type="Rhea" id="RHEA-COMP:9602"/>
        <dbReference type="Rhea" id="RHEA-COMP:9603"/>
        <dbReference type="ChEBI" id="CHEBI:15378"/>
        <dbReference type="ChEBI" id="CHEBI:58405"/>
        <dbReference type="ChEBI" id="CHEBI:60033"/>
        <dbReference type="ChEBI" id="CHEBI:78435"/>
        <dbReference type="EC" id="2.4.99.28"/>
    </reaction>
</comment>
<dbReference type="NCBIfam" id="TIGR02210">
    <property type="entry name" value="rodA_shape"/>
    <property type="match status" value="1"/>
</dbReference>
<feature type="transmembrane region" description="Helical" evidence="11">
    <location>
        <begin position="139"/>
        <end position="158"/>
    </location>
</feature>
<evidence type="ECO:0000256" key="3">
    <source>
        <dbReference type="ARBA" id="ARBA00022676"/>
    </source>
</evidence>
<evidence type="ECO:0000256" key="7">
    <source>
        <dbReference type="ARBA" id="ARBA00022984"/>
    </source>
</evidence>
<dbReference type="RefSeq" id="WP_341399147.1">
    <property type="nucleotide sequence ID" value="NZ_JBBUTI010000006.1"/>
</dbReference>
<evidence type="ECO:0000313" key="12">
    <source>
        <dbReference type="EMBL" id="MEK8046852.1"/>
    </source>
</evidence>
<keyword evidence="13" id="KW-1185">Reference proteome</keyword>
<dbReference type="InterPro" id="IPR018365">
    <property type="entry name" value="Cell_cycle_FtsW-rel_CS"/>
</dbReference>
<dbReference type="Proteomes" id="UP001379945">
    <property type="component" value="Unassembled WGS sequence"/>
</dbReference>
<evidence type="ECO:0000256" key="8">
    <source>
        <dbReference type="ARBA" id="ARBA00022989"/>
    </source>
</evidence>
<feature type="transmembrane region" description="Helical" evidence="11">
    <location>
        <begin position="79"/>
        <end position="100"/>
    </location>
</feature>
<evidence type="ECO:0000256" key="6">
    <source>
        <dbReference type="ARBA" id="ARBA00022960"/>
    </source>
</evidence>
<dbReference type="PROSITE" id="PS00428">
    <property type="entry name" value="FTSW_RODA_SPOVE"/>
    <property type="match status" value="1"/>
</dbReference>
<organism evidence="12 13">
    <name type="scientific">Ideonella margarita</name>
    <dbReference type="NCBI Taxonomy" id="2984191"/>
    <lineage>
        <taxon>Bacteria</taxon>
        <taxon>Pseudomonadati</taxon>
        <taxon>Pseudomonadota</taxon>
        <taxon>Betaproteobacteria</taxon>
        <taxon>Burkholderiales</taxon>
        <taxon>Sphaerotilaceae</taxon>
        <taxon>Ideonella</taxon>
    </lineage>
</organism>
<comment type="similarity">
    <text evidence="11">Belongs to the SEDS family. MrdB/RodA subfamily.</text>
</comment>
<protein>
    <recommendedName>
        <fullName evidence="11">Peptidoglycan glycosyltransferase MrdB</fullName>
        <shortName evidence="11">PGT</shortName>
        <ecNumber evidence="11">2.4.99.28</ecNumber>
    </recommendedName>
    <alternativeName>
        <fullName evidence="11">Cell elongation protein RodA</fullName>
    </alternativeName>
    <alternativeName>
        <fullName evidence="11">Cell wall polymerase</fullName>
    </alternativeName>
    <alternativeName>
        <fullName evidence="11">Peptidoglycan polymerase</fullName>
        <shortName evidence="11">PG polymerase</shortName>
    </alternativeName>
</protein>
<dbReference type="EC" id="2.4.99.28" evidence="11"/>
<keyword evidence="4 11" id="KW-0808">Transferase</keyword>
<feature type="transmembrane region" description="Helical" evidence="11">
    <location>
        <begin position="188"/>
        <end position="209"/>
    </location>
</feature>
<gene>
    <name evidence="11 12" type="primary">rodA</name>
    <name evidence="11" type="synonym">mrdB</name>
    <name evidence="12" type="ORF">AACH00_10865</name>
</gene>
<evidence type="ECO:0000256" key="10">
    <source>
        <dbReference type="ARBA" id="ARBA00023316"/>
    </source>
</evidence>
<evidence type="ECO:0000256" key="9">
    <source>
        <dbReference type="ARBA" id="ARBA00023136"/>
    </source>
</evidence>
<feature type="transmembrane region" description="Helical" evidence="11">
    <location>
        <begin position="164"/>
        <end position="181"/>
    </location>
</feature>
<feature type="transmembrane region" description="Helical" evidence="11">
    <location>
        <begin position="21"/>
        <end position="43"/>
    </location>
</feature>
<accession>A0ABU9C8X1</accession>
<dbReference type="InterPro" id="IPR011923">
    <property type="entry name" value="RodA/MrdB"/>
</dbReference>
<keyword evidence="3 11" id="KW-0328">Glycosyltransferase</keyword>
<keyword evidence="5 11" id="KW-0812">Transmembrane</keyword>
<dbReference type="HAMAP" id="MF_02079">
    <property type="entry name" value="PGT_RodA"/>
    <property type="match status" value="1"/>
</dbReference>
<proteinExistence type="inferred from homology"/>
<keyword evidence="10 11" id="KW-0961">Cell wall biogenesis/degradation</keyword>
<dbReference type="EMBL" id="JBBUTI010000006">
    <property type="protein sequence ID" value="MEK8046852.1"/>
    <property type="molecule type" value="Genomic_DNA"/>
</dbReference>
<dbReference type="InterPro" id="IPR001182">
    <property type="entry name" value="FtsW/RodA"/>
</dbReference>
<comment type="function">
    <text evidence="11">Peptidoglycan polymerase that is essential for cell wall elongation.</text>
</comment>